<dbReference type="FunFam" id="3.30.70.270:FF:000001">
    <property type="entry name" value="Diguanylate cyclase domain protein"/>
    <property type="match status" value="1"/>
</dbReference>
<keyword evidence="3" id="KW-0472">Membrane</keyword>
<keyword evidence="3" id="KW-1133">Transmembrane helix</keyword>
<sequence length="378" mass="41545">MDATADAPFSLTTFLLGPAGGVRTRTVMSLMSLLVFLMFAVAQHVEVQMGLIDRQASHALTVFGLTGAVLFVAMMRADLRLPGIRDPSMTVLQITFALVAIAWSYGIHGPARGAVISIMLLILVFGMFALSPRESRTLGWLGFMLLSGVMAYKTRTDPQRYPPQVELIHFGSAAIIAAGVVTLSSRFGRLRTRLLQQRADLTEALERIHRLASRDELTGILNRRAMIEQLTAQSSHMQRGARPMCLLVVDLDHFKRINDTFGHKAGDLALQAFANLATRTLDERDVIGRWGGEEFLLMLPETSVEAGIERTERLRQAALRQPLTDVHPSLVITFSAGLSPCRGMHDIDAAIERADQAMYRAKTMGRNRTELAPPIAGA</sequence>
<dbReference type="GO" id="GO:0052621">
    <property type="term" value="F:diguanylate cyclase activity"/>
    <property type="evidence" value="ECO:0007669"/>
    <property type="project" value="UniProtKB-EC"/>
</dbReference>
<dbReference type="InterPro" id="IPR029787">
    <property type="entry name" value="Nucleotide_cyclase"/>
</dbReference>
<feature type="transmembrane region" description="Helical" evidence="3">
    <location>
        <begin position="89"/>
        <end position="107"/>
    </location>
</feature>
<organism evidence="5 6">
    <name type="scientific">Sphaerotilus hippei</name>
    <dbReference type="NCBI Taxonomy" id="744406"/>
    <lineage>
        <taxon>Bacteria</taxon>
        <taxon>Pseudomonadati</taxon>
        <taxon>Pseudomonadota</taxon>
        <taxon>Betaproteobacteria</taxon>
        <taxon>Burkholderiales</taxon>
        <taxon>Sphaerotilaceae</taxon>
        <taxon>Sphaerotilus</taxon>
    </lineage>
</organism>
<dbReference type="InterPro" id="IPR043128">
    <property type="entry name" value="Rev_trsase/Diguanyl_cyclase"/>
</dbReference>
<dbReference type="Pfam" id="PF00990">
    <property type="entry name" value="GGDEF"/>
    <property type="match status" value="1"/>
</dbReference>
<evidence type="ECO:0000256" key="1">
    <source>
        <dbReference type="ARBA" id="ARBA00012528"/>
    </source>
</evidence>
<feature type="domain" description="GGDEF" evidence="4">
    <location>
        <begin position="242"/>
        <end position="374"/>
    </location>
</feature>
<dbReference type="AlphaFoldDB" id="A0A318H2K2"/>
<reference evidence="5 6" key="1">
    <citation type="submission" date="2018-05" db="EMBL/GenBank/DDBJ databases">
        <title>Genomic Encyclopedia of Type Strains, Phase IV (KMG-IV): sequencing the most valuable type-strain genomes for metagenomic binning, comparative biology and taxonomic classification.</title>
        <authorList>
            <person name="Goeker M."/>
        </authorList>
    </citation>
    <scope>NUCLEOTIDE SEQUENCE [LARGE SCALE GENOMIC DNA]</scope>
    <source>
        <strain evidence="5 6">DSM 566</strain>
    </source>
</reference>
<name>A0A318H2K2_9BURK</name>
<accession>A0A318H2K2</accession>
<feature type="transmembrane region" description="Helical" evidence="3">
    <location>
        <begin position="113"/>
        <end position="130"/>
    </location>
</feature>
<dbReference type="PANTHER" id="PTHR45138">
    <property type="entry name" value="REGULATORY COMPONENTS OF SENSORY TRANSDUCTION SYSTEM"/>
    <property type="match status" value="1"/>
</dbReference>
<protein>
    <recommendedName>
        <fullName evidence="1">diguanylate cyclase</fullName>
        <ecNumber evidence="1">2.7.7.65</ecNumber>
    </recommendedName>
</protein>
<dbReference type="EC" id="2.7.7.65" evidence="1"/>
<feature type="transmembrane region" description="Helical" evidence="3">
    <location>
        <begin position="167"/>
        <end position="188"/>
    </location>
</feature>
<evidence type="ECO:0000256" key="2">
    <source>
        <dbReference type="ARBA" id="ARBA00034247"/>
    </source>
</evidence>
<dbReference type="InterPro" id="IPR000160">
    <property type="entry name" value="GGDEF_dom"/>
</dbReference>
<dbReference type="PROSITE" id="PS50887">
    <property type="entry name" value="GGDEF"/>
    <property type="match status" value="1"/>
</dbReference>
<keyword evidence="6" id="KW-1185">Reference proteome</keyword>
<evidence type="ECO:0000256" key="3">
    <source>
        <dbReference type="SAM" id="Phobius"/>
    </source>
</evidence>
<dbReference type="Gene3D" id="3.30.70.270">
    <property type="match status" value="1"/>
</dbReference>
<comment type="caution">
    <text evidence="5">The sequence shown here is derived from an EMBL/GenBank/DDBJ whole genome shotgun (WGS) entry which is preliminary data.</text>
</comment>
<dbReference type="SUPFAM" id="SSF55073">
    <property type="entry name" value="Nucleotide cyclase"/>
    <property type="match status" value="1"/>
</dbReference>
<dbReference type="CDD" id="cd01949">
    <property type="entry name" value="GGDEF"/>
    <property type="match status" value="1"/>
</dbReference>
<feature type="transmembrane region" description="Helical" evidence="3">
    <location>
        <begin position="57"/>
        <end position="77"/>
    </location>
</feature>
<evidence type="ECO:0000313" key="5">
    <source>
        <dbReference type="EMBL" id="PXW97467.1"/>
    </source>
</evidence>
<evidence type="ECO:0000259" key="4">
    <source>
        <dbReference type="PROSITE" id="PS50887"/>
    </source>
</evidence>
<dbReference type="EMBL" id="QJJS01000004">
    <property type="protein sequence ID" value="PXW97467.1"/>
    <property type="molecule type" value="Genomic_DNA"/>
</dbReference>
<dbReference type="RefSeq" id="WP_170130643.1">
    <property type="nucleotide sequence ID" value="NZ_QJJS01000004.1"/>
</dbReference>
<dbReference type="Proteomes" id="UP000247811">
    <property type="component" value="Unassembled WGS sequence"/>
</dbReference>
<comment type="catalytic activity">
    <reaction evidence="2">
        <text>2 GTP = 3',3'-c-di-GMP + 2 diphosphate</text>
        <dbReference type="Rhea" id="RHEA:24898"/>
        <dbReference type="ChEBI" id="CHEBI:33019"/>
        <dbReference type="ChEBI" id="CHEBI:37565"/>
        <dbReference type="ChEBI" id="CHEBI:58805"/>
        <dbReference type="EC" id="2.7.7.65"/>
    </reaction>
</comment>
<keyword evidence="3" id="KW-0812">Transmembrane</keyword>
<dbReference type="PANTHER" id="PTHR45138:SF9">
    <property type="entry name" value="DIGUANYLATE CYCLASE DGCM-RELATED"/>
    <property type="match status" value="1"/>
</dbReference>
<gene>
    <name evidence="5" type="ORF">C7444_10468</name>
</gene>
<feature type="transmembrane region" description="Helical" evidence="3">
    <location>
        <begin position="27"/>
        <end position="45"/>
    </location>
</feature>
<dbReference type="NCBIfam" id="TIGR00254">
    <property type="entry name" value="GGDEF"/>
    <property type="match status" value="1"/>
</dbReference>
<proteinExistence type="predicted"/>
<evidence type="ECO:0000313" key="6">
    <source>
        <dbReference type="Proteomes" id="UP000247811"/>
    </source>
</evidence>
<dbReference type="SMART" id="SM00267">
    <property type="entry name" value="GGDEF"/>
    <property type="match status" value="1"/>
</dbReference>
<feature type="transmembrane region" description="Helical" evidence="3">
    <location>
        <begin position="137"/>
        <end position="155"/>
    </location>
</feature>
<dbReference type="InterPro" id="IPR050469">
    <property type="entry name" value="Diguanylate_Cyclase"/>
</dbReference>